<sequence length="58" mass="6460">YHGIKRKGGGCYGSKSQEDYKKKKKANSSTSKAGHTRRFGAKVVETRGLTWLNTEKEA</sequence>
<protein>
    <recommendedName>
        <fullName evidence="4">Srp40 C-terminal domain-containing protein</fullName>
    </recommendedName>
</protein>
<evidence type="ECO:0000313" key="2">
    <source>
        <dbReference type="EMBL" id="MCD9641880.1"/>
    </source>
</evidence>
<dbReference type="Proteomes" id="UP000823775">
    <property type="component" value="Unassembled WGS sequence"/>
</dbReference>
<evidence type="ECO:0008006" key="4">
    <source>
        <dbReference type="Google" id="ProtNLM"/>
    </source>
</evidence>
<accession>A0ABS8V789</accession>
<reference evidence="2 3" key="1">
    <citation type="journal article" date="2021" name="BMC Genomics">
        <title>Datura genome reveals duplications of psychoactive alkaloid biosynthetic genes and high mutation rate following tissue culture.</title>
        <authorList>
            <person name="Rajewski A."/>
            <person name="Carter-House D."/>
            <person name="Stajich J."/>
            <person name="Litt A."/>
        </authorList>
    </citation>
    <scope>NUCLEOTIDE SEQUENCE [LARGE SCALE GENOMIC DNA]</scope>
    <source>
        <strain evidence="2">AR-01</strain>
    </source>
</reference>
<evidence type="ECO:0000313" key="3">
    <source>
        <dbReference type="Proteomes" id="UP000823775"/>
    </source>
</evidence>
<comment type="caution">
    <text evidence="2">The sequence shown here is derived from an EMBL/GenBank/DDBJ whole genome shotgun (WGS) entry which is preliminary data.</text>
</comment>
<proteinExistence type="predicted"/>
<evidence type="ECO:0000256" key="1">
    <source>
        <dbReference type="SAM" id="MobiDB-lite"/>
    </source>
</evidence>
<feature type="non-terminal residue" evidence="2">
    <location>
        <position position="1"/>
    </location>
</feature>
<organism evidence="2 3">
    <name type="scientific">Datura stramonium</name>
    <name type="common">Jimsonweed</name>
    <name type="synonym">Common thornapple</name>
    <dbReference type="NCBI Taxonomy" id="4076"/>
    <lineage>
        <taxon>Eukaryota</taxon>
        <taxon>Viridiplantae</taxon>
        <taxon>Streptophyta</taxon>
        <taxon>Embryophyta</taxon>
        <taxon>Tracheophyta</taxon>
        <taxon>Spermatophyta</taxon>
        <taxon>Magnoliopsida</taxon>
        <taxon>eudicotyledons</taxon>
        <taxon>Gunneridae</taxon>
        <taxon>Pentapetalae</taxon>
        <taxon>asterids</taxon>
        <taxon>lamiids</taxon>
        <taxon>Solanales</taxon>
        <taxon>Solanaceae</taxon>
        <taxon>Solanoideae</taxon>
        <taxon>Datureae</taxon>
        <taxon>Datura</taxon>
    </lineage>
</organism>
<name>A0ABS8V789_DATST</name>
<dbReference type="EMBL" id="JACEIK010003485">
    <property type="protein sequence ID" value="MCD9641880.1"/>
    <property type="molecule type" value="Genomic_DNA"/>
</dbReference>
<feature type="region of interest" description="Disordered" evidence="1">
    <location>
        <begin position="1"/>
        <end position="39"/>
    </location>
</feature>
<keyword evidence="3" id="KW-1185">Reference proteome</keyword>
<gene>
    <name evidence="2" type="ORF">HAX54_028361</name>
</gene>
<feature type="non-terminal residue" evidence="2">
    <location>
        <position position="58"/>
    </location>
</feature>